<evidence type="ECO:0000313" key="2">
    <source>
        <dbReference type="Proteomes" id="UP001175211"/>
    </source>
</evidence>
<proteinExistence type="predicted"/>
<dbReference type="Proteomes" id="UP001175211">
    <property type="component" value="Unassembled WGS sequence"/>
</dbReference>
<sequence>MTAPVQPYYTVTVRSPTLYPHIFIFDASTLQIEPIYSNMASSKGDRNVETRLGKGGDTITFGLSRGMVKPLMFGLPAGQNVDVTFIKIFVTTETVDFRCISQSAFEDGVERIAVRDRPADAIPEVWASMTIPVVVKSANSSK</sequence>
<dbReference type="AlphaFoldDB" id="A0AA39JLL9"/>
<evidence type="ECO:0000313" key="1">
    <source>
        <dbReference type="EMBL" id="KAK0442693.1"/>
    </source>
</evidence>
<keyword evidence="2" id="KW-1185">Reference proteome</keyword>
<comment type="caution">
    <text evidence="1">The sequence shown here is derived from an EMBL/GenBank/DDBJ whole genome shotgun (WGS) entry which is preliminary data.</text>
</comment>
<reference evidence="1" key="1">
    <citation type="submission" date="2023-06" db="EMBL/GenBank/DDBJ databases">
        <authorList>
            <consortium name="Lawrence Berkeley National Laboratory"/>
            <person name="Ahrendt S."/>
            <person name="Sahu N."/>
            <person name="Indic B."/>
            <person name="Wong-Bajracharya J."/>
            <person name="Merenyi Z."/>
            <person name="Ke H.-M."/>
            <person name="Monk M."/>
            <person name="Kocsube S."/>
            <person name="Drula E."/>
            <person name="Lipzen A."/>
            <person name="Balint B."/>
            <person name="Henrissat B."/>
            <person name="Andreopoulos B."/>
            <person name="Martin F.M."/>
            <person name="Harder C.B."/>
            <person name="Rigling D."/>
            <person name="Ford K.L."/>
            <person name="Foster G.D."/>
            <person name="Pangilinan J."/>
            <person name="Papanicolaou A."/>
            <person name="Barry K."/>
            <person name="LaButti K."/>
            <person name="Viragh M."/>
            <person name="Koriabine M."/>
            <person name="Yan M."/>
            <person name="Riley R."/>
            <person name="Champramary S."/>
            <person name="Plett K.L."/>
            <person name="Tsai I.J."/>
            <person name="Slot J."/>
            <person name="Sipos G."/>
            <person name="Plett J."/>
            <person name="Nagy L.G."/>
            <person name="Grigoriev I.V."/>
        </authorList>
    </citation>
    <scope>NUCLEOTIDE SEQUENCE</scope>
    <source>
        <strain evidence="1">CCBAS 213</strain>
    </source>
</reference>
<dbReference type="GeneID" id="85358092"/>
<organism evidence="1 2">
    <name type="scientific">Armillaria tabescens</name>
    <name type="common">Ringless honey mushroom</name>
    <name type="synonym">Agaricus tabescens</name>
    <dbReference type="NCBI Taxonomy" id="1929756"/>
    <lineage>
        <taxon>Eukaryota</taxon>
        <taxon>Fungi</taxon>
        <taxon>Dikarya</taxon>
        <taxon>Basidiomycota</taxon>
        <taxon>Agaricomycotina</taxon>
        <taxon>Agaricomycetes</taxon>
        <taxon>Agaricomycetidae</taxon>
        <taxon>Agaricales</taxon>
        <taxon>Marasmiineae</taxon>
        <taxon>Physalacriaceae</taxon>
        <taxon>Desarmillaria</taxon>
    </lineage>
</organism>
<dbReference type="EMBL" id="JAUEPS010000063">
    <property type="protein sequence ID" value="KAK0442693.1"/>
    <property type="molecule type" value="Genomic_DNA"/>
</dbReference>
<accession>A0AA39JLL9</accession>
<gene>
    <name evidence="1" type="ORF">EV420DRAFT_1577905</name>
</gene>
<protein>
    <submittedName>
        <fullName evidence="1">Uncharacterized protein</fullName>
    </submittedName>
</protein>
<name>A0AA39JLL9_ARMTA</name>
<dbReference type="RefSeq" id="XP_060324380.1">
    <property type="nucleotide sequence ID" value="XM_060474544.1"/>
</dbReference>